<dbReference type="GeneID" id="6079533"/>
<dbReference type="EMBL" id="DS547113">
    <property type="protein sequence ID" value="EDR05286.1"/>
    <property type="molecule type" value="Genomic_DNA"/>
</dbReference>
<evidence type="ECO:0000313" key="1">
    <source>
        <dbReference type="EMBL" id="EDR05286.1"/>
    </source>
</evidence>
<accession>B0DIT2</accession>
<dbReference type="AlphaFoldDB" id="B0DIT2"/>
<dbReference type="GO" id="GO:0020037">
    <property type="term" value="F:heme binding"/>
    <property type="evidence" value="ECO:0007669"/>
    <property type="project" value="InterPro"/>
</dbReference>
<dbReference type="Gene3D" id="1.10.630.10">
    <property type="entry name" value="Cytochrome P450"/>
    <property type="match status" value="1"/>
</dbReference>
<dbReference type="RefSeq" id="XP_001883844.1">
    <property type="nucleotide sequence ID" value="XM_001883809.1"/>
</dbReference>
<dbReference type="InParanoid" id="B0DIT2"/>
<proteinExistence type="predicted"/>
<dbReference type="GO" id="GO:0005506">
    <property type="term" value="F:iron ion binding"/>
    <property type="evidence" value="ECO:0007669"/>
    <property type="project" value="InterPro"/>
</dbReference>
<dbReference type="InterPro" id="IPR036396">
    <property type="entry name" value="Cyt_P450_sf"/>
</dbReference>
<reference evidence="1 2" key="1">
    <citation type="journal article" date="2008" name="Nature">
        <title>The genome of Laccaria bicolor provides insights into mycorrhizal symbiosis.</title>
        <authorList>
            <person name="Martin F."/>
            <person name="Aerts A."/>
            <person name="Ahren D."/>
            <person name="Brun A."/>
            <person name="Danchin E.G.J."/>
            <person name="Duchaussoy F."/>
            <person name="Gibon J."/>
            <person name="Kohler A."/>
            <person name="Lindquist E."/>
            <person name="Pereda V."/>
            <person name="Salamov A."/>
            <person name="Shapiro H.J."/>
            <person name="Wuyts J."/>
            <person name="Blaudez D."/>
            <person name="Buee M."/>
            <person name="Brokstein P."/>
            <person name="Canbaeck B."/>
            <person name="Cohen D."/>
            <person name="Courty P.E."/>
            <person name="Coutinho P.M."/>
            <person name="Delaruelle C."/>
            <person name="Detter J.C."/>
            <person name="Deveau A."/>
            <person name="DiFazio S."/>
            <person name="Duplessis S."/>
            <person name="Fraissinet-Tachet L."/>
            <person name="Lucic E."/>
            <person name="Frey-Klett P."/>
            <person name="Fourrey C."/>
            <person name="Feussner I."/>
            <person name="Gay G."/>
            <person name="Grimwood J."/>
            <person name="Hoegger P.J."/>
            <person name="Jain P."/>
            <person name="Kilaru S."/>
            <person name="Labbe J."/>
            <person name="Lin Y.C."/>
            <person name="Legue V."/>
            <person name="Le Tacon F."/>
            <person name="Marmeisse R."/>
            <person name="Melayah D."/>
            <person name="Montanini B."/>
            <person name="Muratet M."/>
            <person name="Nehls U."/>
            <person name="Niculita-Hirzel H."/>
            <person name="Oudot-Le Secq M.P."/>
            <person name="Peter M."/>
            <person name="Quesneville H."/>
            <person name="Rajashekar B."/>
            <person name="Reich M."/>
            <person name="Rouhier N."/>
            <person name="Schmutz J."/>
            <person name="Yin T."/>
            <person name="Chalot M."/>
            <person name="Henrissat B."/>
            <person name="Kuees U."/>
            <person name="Lucas S."/>
            <person name="Van de Peer Y."/>
            <person name="Podila G.K."/>
            <person name="Polle A."/>
            <person name="Pukkila P.J."/>
            <person name="Richardson P.M."/>
            <person name="Rouze P."/>
            <person name="Sanders I.R."/>
            <person name="Stajich J.E."/>
            <person name="Tunlid A."/>
            <person name="Tuskan G."/>
            <person name="Grigoriev I.V."/>
        </authorList>
    </citation>
    <scope>NUCLEOTIDE SEQUENCE [LARGE SCALE GENOMIC DNA]</scope>
    <source>
        <strain evidence="2">S238N-H82 / ATCC MYA-4686</strain>
    </source>
</reference>
<dbReference type="Proteomes" id="UP000001194">
    <property type="component" value="Unassembled WGS sequence"/>
</dbReference>
<dbReference type="GO" id="GO:0016705">
    <property type="term" value="F:oxidoreductase activity, acting on paired donors, with incorporation or reduction of molecular oxygen"/>
    <property type="evidence" value="ECO:0007669"/>
    <property type="project" value="InterPro"/>
</dbReference>
<protein>
    <submittedName>
        <fullName evidence="1">Predicted protein</fullName>
    </submittedName>
</protein>
<dbReference type="HOGENOM" id="CLU_1366450_0_0_1"/>
<organism evidence="2">
    <name type="scientific">Laccaria bicolor (strain S238N-H82 / ATCC MYA-4686)</name>
    <name type="common">Bicoloured deceiver</name>
    <name type="synonym">Laccaria laccata var. bicolor</name>
    <dbReference type="NCBI Taxonomy" id="486041"/>
    <lineage>
        <taxon>Eukaryota</taxon>
        <taxon>Fungi</taxon>
        <taxon>Dikarya</taxon>
        <taxon>Basidiomycota</taxon>
        <taxon>Agaricomycotina</taxon>
        <taxon>Agaricomycetes</taxon>
        <taxon>Agaricomycetidae</taxon>
        <taxon>Agaricales</taxon>
        <taxon>Agaricineae</taxon>
        <taxon>Hydnangiaceae</taxon>
        <taxon>Laccaria</taxon>
    </lineage>
</organism>
<gene>
    <name evidence="1" type="ORF">LACBIDRAFT_303034</name>
</gene>
<dbReference type="GO" id="GO:0004497">
    <property type="term" value="F:monooxygenase activity"/>
    <property type="evidence" value="ECO:0007669"/>
    <property type="project" value="InterPro"/>
</dbReference>
<dbReference type="KEGG" id="lbc:LACBIDRAFT_303034"/>
<dbReference type="OrthoDB" id="1470350at2759"/>
<sequence length="200" mass="22855">MSTFGDYHRRQRKMFNPVFSVSTFCEMVPTFYCVTYQLRDSTVKKVRNGPQEAGFAAKGLAHPSILVPHGHIGSPRFRRFIIDVLPWKNMHDVYDIVDAMHKTSLEIFKSKKKASSDGDDVVARQIGRDKEIMSILMRANMDASEEDRLEDDELIVQVSNFDIHCGGHDAERTISYNPLTIAASRHPREIVSRGHRPPLR</sequence>
<name>B0DIT2_LACBS</name>
<keyword evidence="2" id="KW-1185">Reference proteome</keyword>
<dbReference type="SUPFAM" id="SSF48264">
    <property type="entry name" value="Cytochrome P450"/>
    <property type="match status" value="1"/>
</dbReference>
<evidence type="ECO:0000313" key="2">
    <source>
        <dbReference type="Proteomes" id="UP000001194"/>
    </source>
</evidence>